<comment type="caution">
    <text evidence="1">The sequence shown here is derived from an EMBL/GenBank/DDBJ whole genome shotgun (WGS) entry which is preliminary data.</text>
</comment>
<organism evidence="1 2">
    <name type="scientific">Salix koriyanagi</name>
    <dbReference type="NCBI Taxonomy" id="2511006"/>
    <lineage>
        <taxon>Eukaryota</taxon>
        <taxon>Viridiplantae</taxon>
        <taxon>Streptophyta</taxon>
        <taxon>Embryophyta</taxon>
        <taxon>Tracheophyta</taxon>
        <taxon>Spermatophyta</taxon>
        <taxon>Magnoliopsida</taxon>
        <taxon>eudicotyledons</taxon>
        <taxon>Gunneridae</taxon>
        <taxon>Pentapetalae</taxon>
        <taxon>rosids</taxon>
        <taxon>fabids</taxon>
        <taxon>Malpighiales</taxon>
        <taxon>Salicaceae</taxon>
        <taxon>Saliceae</taxon>
        <taxon>Salix</taxon>
    </lineage>
</organism>
<evidence type="ECO:0000313" key="1">
    <source>
        <dbReference type="EMBL" id="KAJ6768854.1"/>
    </source>
</evidence>
<reference evidence="1" key="1">
    <citation type="submission" date="2022-11" db="EMBL/GenBank/DDBJ databases">
        <authorList>
            <person name="Hyden B.L."/>
            <person name="Feng K."/>
            <person name="Yates T."/>
            <person name="Jawdy S."/>
            <person name="Smart L.B."/>
            <person name="Muchero W."/>
        </authorList>
    </citation>
    <scope>NUCLEOTIDE SEQUENCE</scope>
    <source>
        <tissue evidence="1">Shoot tip</tissue>
    </source>
</reference>
<proteinExistence type="predicted"/>
<dbReference type="EMBL" id="JAPFFM010000003">
    <property type="protein sequence ID" value="KAJ6768854.1"/>
    <property type="molecule type" value="Genomic_DNA"/>
</dbReference>
<accession>A0A9Q1AF37</accession>
<dbReference type="Proteomes" id="UP001151752">
    <property type="component" value="Chromosome 8"/>
</dbReference>
<dbReference type="AlphaFoldDB" id="A0A9Q1AF37"/>
<reference evidence="1" key="2">
    <citation type="journal article" date="2023" name="Int. J. Mol. Sci.">
        <title>De Novo Assembly and Annotation of 11 Diverse Shrub Willow (Salix) Genomes Reveals Novel Gene Organization in Sex-Linked Regions.</title>
        <authorList>
            <person name="Hyden B."/>
            <person name="Feng K."/>
            <person name="Yates T.B."/>
            <person name="Jawdy S."/>
            <person name="Cereghino C."/>
            <person name="Smart L.B."/>
            <person name="Muchero W."/>
        </authorList>
    </citation>
    <scope>NUCLEOTIDE SEQUENCE</scope>
    <source>
        <tissue evidence="1">Shoot tip</tissue>
    </source>
</reference>
<keyword evidence="2" id="KW-1185">Reference proteome</keyword>
<evidence type="ECO:0000313" key="2">
    <source>
        <dbReference type="Proteomes" id="UP001151752"/>
    </source>
</evidence>
<protein>
    <submittedName>
        <fullName evidence="1">Uncharacterized protein</fullName>
    </submittedName>
</protein>
<name>A0A9Q1AF37_9ROSI</name>
<sequence length="129" mass="14631">MQFVCCCFLDSVSAAPAVPKDSLRFDANRGSTFCNAFDAVKERDTSGKAKERFKLLSSFCFLSLEEFSSTSSSSWRTCLLEEELDLVSLRFKKSLSTHFSSWIECSERITSFPLREKPTLGLLLLFSQR</sequence>
<gene>
    <name evidence="1" type="ORF">OIU74_022501</name>
</gene>